<dbReference type="Proteomes" id="UP001140949">
    <property type="component" value="Unassembled WGS sequence"/>
</dbReference>
<reference evidence="1" key="2">
    <citation type="submission" date="2023-04" db="EMBL/GenBank/DDBJ databases">
        <authorList>
            <person name="Bruccoleri R.E."/>
            <person name="Oakeley E.J."/>
            <person name="Faust A.-M."/>
            <person name="Dessus-Babus S."/>
            <person name="Altorfer M."/>
            <person name="Burckhardt D."/>
            <person name="Oertli M."/>
            <person name="Naumann U."/>
            <person name="Petersen F."/>
            <person name="Wong J."/>
        </authorList>
    </citation>
    <scope>NUCLEOTIDE SEQUENCE</scope>
    <source>
        <strain evidence="1">GSM-AAB239-AS_SAM_17_03QT</strain>
        <tissue evidence="1">Leaf</tissue>
    </source>
</reference>
<reference evidence="1" key="1">
    <citation type="journal article" date="2023" name="GigaByte">
        <title>Genome assembly of the bearded iris, Iris pallida Lam.</title>
        <authorList>
            <person name="Bruccoleri R.E."/>
            <person name="Oakeley E.J."/>
            <person name="Faust A.M.E."/>
            <person name="Altorfer M."/>
            <person name="Dessus-Babus S."/>
            <person name="Burckhardt D."/>
            <person name="Oertli M."/>
            <person name="Naumann U."/>
            <person name="Petersen F."/>
            <person name="Wong J."/>
        </authorList>
    </citation>
    <scope>NUCLEOTIDE SEQUENCE</scope>
    <source>
        <strain evidence="1">GSM-AAB239-AS_SAM_17_03QT</strain>
    </source>
</reference>
<dbReference type="AlphaFoldDB" id="A0AAX6FHK1"/>
<comment type="caution">
    <text evidence="1">The sequence shown here is derived from an EMBL/GenBank/DDBJ whole genome shotgun (WGS) entry which is preliminary data.</text>
</comment>
<name>A0AAX6FHK1_IRIPA</name>
<sequence>MLLMVPVDRSTKKLGFGSGVFFVLICVFGEKLGYTPKFVFRGLAQTNAIFTEMASANPMQSPQPLSSALLARSEPHLLLPLIRVSSGSGGLFLFCRGSWG</sequence>
<organism evidence="1 2">
    <name type="scientific">Iris pallida</name>
    <name type="common">Sweet iris</name>
    <dbReference type="NCBI Taxonomy" id="29817"/>
    <lineage>
        <taxon>Eukaryota</taxon>
        <taxon>Viridiplantae</taxon>
        <taxon>Streptophyta</taxon>
        <taxon>Embryophyta</taxon>
        <taxon>Tracheophyta</taxon>
        <taxon>Spermatophyta</taxon>
        <taxon>Magnoliopsida</taxon>
        <taxon>Liliopsida</taxon>
        <taxon>Asparagales</taxon>
        <taxon>Iridaceae</taxon>
        <taxon>Iridoideae</taxon>
        <taxon>Irideae</taxon>
        <taxon>Iris</taxon>
    </lineage>
</organism>
<proteinExistence type="predicted"/>
<protein>
    <submittedName>
        <fullName evidence="1">Dynamin-2A isoform X1</fullName>
    </submittedName>
</protein>
<evidence type="ECO:0000313" key="1">
    <source>
        <dbReference type="EMBL" id="KAJ6815713.1"/>
    </source>
</evidence>
<evidence type="ECO:0000313" key="2">
    <source>
        <dbReference type="Proteomes" id="UP001140949"/>
    </source>
</evidence>
<accession>A0AAX6FHK1</accession>
<keyword evidence="2" id="KW-1185">Reference proteome</keyword>
<gene>
    <name evidence="1" type="ORF">M6B38_132745</name>
</gene>
<dbReference type="EMBL" id="JANAVB010028618">
    <property type="protein sequence ID" value="KAJ6815713.1"/>
    <property type="molecule type" value="Genomic_DNA"/>
</dbReference>